<feature type="chain" id="PRO_5040920747" evidence="1">
    <location>
        <begin position="23"/>
        <end position="801"/>
    </location>
</feature>
<sequence>MIAHLRFCISTMIFVLSFSAFAQDFSISGKVVDMNGNPIEFANVIISIENQEEFFKGTSTDDKGYFKIENLTEAAYYVRISFIGHNEFNQIIVLNGNLNLKTVQLKELPESLEEVTIIAQKPTIIRKPDRLIFNVENTALIEKSILGVLRSTPGIIITEGGINVRNAPAMVYINNRKVQLTSDELIQLLESAPANSIKSIEVITNPPASYDADSGSVINIVMDKNLITGYRGSVHTNYTQGVFPRYNTGTSHYFKNNKINININYNYTGQKINRDQDDRVDFLNGENETDQIWESDINRNTHSETHNLNLNFDYYINDRNTLSLTSTGLYTPYFKYEIKNSTDIFNADQNFISNFTANNLSRDNKYNIGTDLIFRHDFANDANLTYSGHFTVYDYERDQDVFQDEPGDENDSEFNTLANQYTKIFTSKIDYNLPIDESSAFDAGVKYSNVNTDSDIARLDIINGQEVPNVENTDAFQYNENVFAAYTNYSKSWEKWNLNVGLRVEQTNIEGRSLTLLETNRQDYLNWFPTLSVSHQVTDDISINGNYKRSINRPSYTNLNPFTFFFNENTVFLGNPNLVPTYIDYYKVGIDFLKYFSVEAYYMNYDGDIVELPRQNNTTNVLAWTPTNLDNKTDFGFDLLFNYYPSSNFGLYAAVSVFNITEEANFDNETVKLDQWSQLFILSPNVSFLKDNSLNINASFWWMTKNLQSLQTVQNLVFSNISISKSIFNEKGVISLSVEDLFNKQDFDQSVSYLNQSSSNFVDLDNRFVKLGFRYKFGNTKLNTNERASDVEERDRLKDLQ</sequence>
<evidence type="ECO:0000313" key="3">
    <source>
        <dbReference type="EMBL" id="MBV7269094.1"/>
    </source>
</evidence>
<keyword evidence="3" id="KW-0675">Receptor</keyword>
<dbReference type="Proteomes" id="UP001138894">
    <property type="component" value="Unassembled WGS sequence"/>
</dbReference>
<protein>
    <submittedName>
        <fullName evidence="3">TonB-dependent receptor</fullName>
    </submittedName>
</protein>
<dbReference type="Pfam" id="PF13715">
    <property type="entry name" value="CarbopepD_reg_2"/>
    <property type="match status" value="1"/>
</dbReference>
<organism evidence="3 4">
    <name type="scientific">Winogradskyella luteola</name>
    <dbReference type="NCBI Taxonomy" id="2828330"/>
    <lineage>
        <taxon>Bacteria</taxon>
        <taxon>Pseudomonadati</taxon>
        <taxon>Bacteroidota</taxon>
        <taxon>Flavobacteriia</taxon>
        <taxon>Flavobacteriales</taxon>
        <taxon>Flavobacteriaceae</taxon>
        <taxon>Winogradskyella</taxon>
    </lineage>
</organism>
<evidence type="ECO:0000313" key="4">
    <source>
        <dbReference type="Proteomes" id="UP001138894"/>
    </source>
</evidence>
<feature type="domain" description="Outer membrane protein beta-barrel" evidence="2">
    <location>
        <begin position="376"/>
        <end position="775"/>
    </location>
</feature>
<dbReference type="AlphaFoldDB" id="A0A9X1JPV7"/>
<accession>A0A9X1JPV7</accession>
<proteinExistence type="predicted"/>
<evidence type="ECO:0000259" key="2">
    <source>
        <dbReference type="Pfam" id="PF14905"/>
    </source>
</evidence>
<feature type="signal peptide" evidence="1">
    <location>
        <begin position="1"/>
        <end position="22"/>
    </location>
</feature>
<dbReference type="PANTHER" id="PTHR40980">
    <property type="entry name" value="PLUG DOMAIN-CONTAINING PROTEIN"/>
    <property type="match status" value="1"/>
</dbReference>
<keyword evidence="1" id="KW-0732">Signal</keyword>
<keyword evidence="4" id="KW-1185">Reference proteome</keyword>
<name>A0A9X1JPV7_9FLAO</name>
<evidence type="ECO:0000256" key="1">
    <source>
        <dbReference type="SAM" id="SignalP"/>
    </source>
</evidence>
<dbReference type="PANTHER" id="PTHR40980:SF4">
    <property type="entry name" value="TONB-DEPENDENT RECEPTOR-LIKE BETA-BARREL DOMAIN-CONTAINING PROTEIN"/>
    <property type="match status" value="1"/>
</dbReference>
<gene>
    <name evidence="3" type="ORF">KCG49_07835</name>
</gene>
<reference evidence="3" key="1">
    <citation type="submission" date="2021-04" db="EMBL/GenBank/DDBJ databases">
        <authorList>
            <person name="Pira H."/>
            <person name="Risdian C."/>
            <person name="Wink J."/>
        </authorList>
    </citation>
    <scope>NUCLEOTIDE SEQUENCE</scope>
    <source>
        <strain evidence="3">WHY3</strain>
    </source>
</reference>
<comment type="caution">
    <text evidence="3">The sequence shown here is derived from an EMBL/GenBank/DDBJ whole genome shotgun (WGS) entry which is preliminary data.</text>
</comment>
<dbReference type="InterPro" id="IPR041700">
    <property type="entry name" value="OMP_b-brl_3"/>
</dbReference>
<dbReference type="Pfam" id="PF14905">
    <property type="entry name" value="OMP_b-brl_3"/>
    <property type="match status" value="1"/>
</dbReference>
<dbReference type="EMBL" id="JAGSPD010000005">
    <property type="protein sequence ID" value="MBV7269094.1"/>
    <property type="molecule type" value="Genomic_DNA"/>
</dbReference>